<dbReference type="GO" id="GO:0000978">
    <property type="term" value="F:RNA polymerase II cis-regulatory region sequence-specific DNA binding"/>
    <property type="evidence" value="ECO:0007669"/>
    <property type="project" value="TreeGrafter"/>
</dbReference>
<dbReference type="PANTHER" id="PTHR45614">
    <property type="entry name" value="MYB PROTEIN-RELATED"/>
    <property type="match status" value="1"/>
</dbReference>
<reference evidence="4" key="1">
    <citation type="journal article" date="2023" name="Commun. Biol.">
        <title>Genome analysis of Parmales, the sister group of diatoms, reveals the evolutionary specialization of diatoms from phago-mixotrophs to photoautotrophs.</title>
        <authorList>
            <person name="Ban H."/>
            <person name="Sato S."/>
            <person name="Yoshikawa S."/>
            <person name="Yamada K."/>
            <person name="Nakamura Y."/>
            <person name="Ichinomiya M."/>
            <person name="Sato N."/>
            <person name="Blanc-Mathieu R."/>
            <person name="Endo H."/>
            <person name="Kuwata A."/>
            <person name="Ogata H."/>
        </authorList>
    </citation>
    <scope>NUCLEOTIDE SEQUENCE [LARGE SCALE GENOMIC DNA]</scope>
</reference>
<feature type="domain" description="HTH myb-type" evidence="2">
    <location>
        <begin position="25"/>
        <end position="71"/>
    </location>
</feature>
<name>A0A9W7EHT5_9STRA</name>
<sequence length="71" mass="8228">WTTVAEALGGRSGKQCRERWHNHLNPDVKKGGWTEEEDRIIIKMQAELGNQWAKITKMVPGRTDNAVKNRW</sequence>
<dbReference type="GO" id="GO:0000981">
    <property type="term" value="F:DNA-binding transcription factor activity, RNA polymerase II-specific"/>
    <property type="evidence" value="ECO:0007669"/>
    <property type="project" value="TreeGrafter"/>
</dbReference>
<evidence type="ECO:0008006" key="5">
    <source>
        <dbReference type="Google" id="ProtNLM"/>
    </source>
</evidence>
<feature type="domain" description="Myb-like" evidence="1">
    <location>
        <begin position="1"/>
        <end position="24"/>
    </location>
</feature>
<feature type="domain" description="Myb-like" evidence="1">
    <location>
        <begin position="25"/>
        <end position="71"/>
    </location>
</feature>
<dbReference type="PROSITE" id="PS51294">
    <property type="entry name" value="HTH_MYB"/>
    <property type="match status" value="2"/>
</dbReference>
<dbReference type="Gene3D" id="1.10.10.60">
    <property type="entry name" value="Homeodomain-like"/>
    <property type="match status" value="2"/>
</dbReference>
<dbReference type="InterPro" id="IPR050560">
    <property type="entry name" value="MYB_TF"/>
</dbReference>
<dbReference type="EMBL" id="BLQM01000262">
    <property type="protein sequence ID" value="GMH79202.1"/>
    <property type="molecule type" value="Genomic_DNA"/>
</dbReference>
<dbReference type="InterPro" id="IPR017930">
    <property type="entry name" value="Myb_dom"/>
</dbReference>
<gene>
    <name evidence="3" type="ORF">TL16_g08066</name>
</gene>
<protein>
    <recommendedName>
        <fullName evidence="5">C-myb-like transcription factor</fullName>
    </recommendedName>
</protein>
<dbReference type="GO" id="GO:0005634">
    <property type="term" value="C:nucleus"/>
    <property type="evidence" value="ECO:0007669"/>
    <property type="project" value="TreeGrafter"/>
</dbReference>
<feature type="domain" description="HTH myb-type" evidence="2">
    <location>
        <begin position="1"/>
        <end position="24"/>
    </location>
</feature>
<dbReference type="SUPFAM" id="SSF46689">
    <property type="entry name" value="Homeodomain-like"/>
    <property type="match status" value="1"/>
</dbReference>
<feature type="non-terminal residue" evidence="3">
    <location>
        <position position="1"/>
    </location>
</feature>
<dbReference type="Pfam" id="PF00249">
    <property type="entry name" value="Myb_DNA-binding"/>
    <property type="match status" value="2"/>
</dbReference>
<comment type="caution">
    <text evidence="3">The sequence shown here is derived from an EMBL/GenBank/DDBJ whole genome shotgun (WGS) entry which is preliminary data.</text>
</comment>
<dbReference type="SMART" id="SM00717">
    <property type="entry name" value="SANT"/>
    <property type="match status" value="1"/>
</dbReference>
<proteinExistence type="predicted"/>
<dbReference type="InterPro" id="IPR001005">
    <property type="entry name" value="SANT/Myb"/>
</dbReference>
<dbReference type="PROSITE" id="PS50090">
    <property type="entry name" value="MYB_LIKE"/>
    <property type="match status" value="2"/>
</dbReference>
<evidence type="ECO:0000259" key="1">
    <source>
        <dbReference type="PROSITE" id="PS50090"/>
    </source>
</evidence>
<dbReference type="PANTHER" id="PTHR45614:SF25">
    <property type="entry name" value="MYB PROTEIN"/>
    <property type="match status" value="1"/>
</dbReference>
<dbReference type="Proteomes" id="UP001162640">
    <property type="component" value="Unassembled WGS sequence"/>
</dbReference>
<evidence type="ECO:0000313" key="3">
    <source>
        <dbReference type="EMBL" id="GMH79202.1"/>
    </source>
</evidence>
<dbReference type="InterPro" id="IPR009057">
    <property type="entry name" value="Homeodomain-like_sf"/>
</dbReference>
<accession>A0A9W7EHT5</accession>
<evidence type="ECO:0000259" key="2">
    <source>
        <dbReference type="PROSITE" id="PS51294"/>
    </source>
</evidence>
<dbReference type="CDD" id="cd00167">
    <property type="entry name" value="SANT"/>
    <property type="match status" value="2"/>
</dbReference>
<organism evidence="3 4">
    <name type="scientific">Triparma laevis f. inornata</name>
    <dbReference type="NCBI Taxonomy" id="1714386"/>
    <lineage>
        <taxon>Eukaryota</taxon>
        <taxon>Sar</taxon>
        <taxon>Stramenopiles</taxon>
        <taxon>Ochrophyta</taxon>
        <taxon>Bolidophyceae</taxon>
        <taxon>Parmales</taxon>
        <taxon>Triparmaceae</taxon>
        <taxon>Triparma</taxon>
    </lineage>
</organism>
<evidence type="ECO:0000313" key="4">
    <source>
        <dbReference type="Proteomes" id="UP001162640"/>
    </source>
</evidence>
<dbReference type="AlphaFoldDB" id="A0A9W7EHT5"/>
<feature type="non-terminal residue" evidence="3">
    <location>
        <position position="71"/>
    </location>
</feature>